<dbReference type="GO" id="GO:0020037">
    <property type="term" value="F:heme binding"/>
    <property type="evidence" value="ECO:0007669"/>
    <property type="project" value="InterPro"/>
</dbReference>
<keyword evidence="7" id="KW-1185">Reference proteome</keyword>
<dbReference type="Gene3D" id="1.10.490.10">
    <property type="entry name" value="Globins"/>
    <property type="match status" value="1"/>
</dbReference>
<keyword evidence="2 5" id="KW-0349">Heme</keyword>
<sequence length="117" mass="13202">MTLYERLGGAEGIASIANDSVDQHLKNPVVSTRYKYSDIAKVKSMAFEFMAMGTGGPQTYTGRNMLDTHRGMNISEQEFMEVVDDILVALDMNHIDQKEKDEVLAILYSLRKEIVRV</sequence>
<dbReference type="GO" id="GO:0046872">
    <property type="term" value="F:metal ion binding"/>
    <property type="evidence" value="ECO:0007669"/>
    <property type="project" value="UniProtKB-KW"/>
</dbReference>
<evidence type="ECO:0000256" key="5">
    <source>
        <dbReference type="PIRSR" id="PIRSR601486-1"/>
    </source>
</evidence>
<proteinExistence type="predicted"/>
<organism evidence="6 7">
    <name type="scientific">Pontibacter diazotrophicus</name>
    <dbReference type="NCBI Taxonomy" id="1400979"/>
    <lineage>
        <taxon>Bacteria</taxon>
        <taxon>Pseudomonadati</taxon>
        <taxon>Bacteroidota</taxon>
        <taxon>Cytophagia</taxon>
        <taxon>Cytophagales</taxon>
        <taxon>Hymenobacteraceae</taxon>
        <taxon>Pontibacter</taxon>
    </lineage>
</organism>
<evidence type="ECO:0000256" key="4">
    <source>
        <dbReference type="ARBA" id="ARBA00023004"/>
    </source>
</evidence>
<dbReference type="Proteomes" id="UP000256708">
    <property type="component" value="Unassembled WGS sequence"/>
</dbReference>
<evidence type="ECO:0000313" key="6">
    <source>
        <dbReference type="EMBL" id="RDV11848.1"/>
    </source>
</evidence>
<dbReference type="EMBL" id="QRGR01000038">
    <property type="protein sequence ID" value="RDV11848.1"/>
    <property type="molecule type" value="Genomic_DNA"/>
</dbReference>
<gene>
    <name evidence="6" type="ORF">DXT99_23955</name>
</gene>
<evidence type="ECO:0000256" key="2">
    <source>
        <dbReference type="ARBA" id="ARBA00022617"/>
    </source>
</evidence>
<keyword evidence="4 5" id="KW-0408">Iron</keyword>
<dbReference type="GO" id="GO:0019825">
    <property type="term" value="F:oxygen binding"/>
    <property type="evidence" value="ECO:0007669"/>
    <property type="project" value="InterPro"/>
</dbReference>
<keyword evidence="3 5" id="KW-0479">Metal-binding</keyword>
<evidence type="ECO:0000313" key="7">
    <source>
        <dbReference type="Proteomes" id="UP000256708"/>
    </source>
</evidence>
<evidence type="ECO:0000256" key="3">
    <source>
        <dbReference type="ARBA" id="ARBA00022723"/>
    </source>
</evidence>
<dbReference type="InterPro" id="IPR009050">
    <property type="entry name" value="Globin-like_sf"/>
</dbReference>
<reference evidence="7" key="1">
    <citation type="submission" date="2018-08" db="EMBL/GenBank/DDBJ databases">
        <authorList>
            <person name="Liu Z.-W."/>
            <person name="Du Z.-J."/>
        </authorList>
    </citation>
    <scope>NUCLEOTIDE SEQUENCE [LARGE SCALE GENOMIC DNA]</scope>
    <source>
        <strain evidence="7">H4X</strain>
    </source>
</reference>
<dbReference type="SUPFAM" id="SSF46458">
    <property type="entry name" value="Globin-like"/>
    <property type="match status" value="1"/>
</dbReference>
<comment type="caution">
    <text evidence="6">The sequence shown here is derived from an EMBL/GenBank/DDBJ whole genome shotgun (WGS) entry which is preliminary data.</text>
</comment>
<dbReference type="Pfam" id="PF01152">
    <property type="entry name" value="Bac_globin"/>
    <property type="match status" value="1"/>
</dbReference>
<dbReference type="AlphaFoldDB" id="A0A3D8L356"/>
<name>A0A3D8L356_9BACT</name>
<feature type="binding site" description="distal binding residue" evidence="5">
    <location>
        <position position="69"/>
    </location>
    <ligand>
        <name>heme</name>
        <dbReference type="ChEBI" id="CHEBI:30413"/>
    </ligand>
    <ligandPart>
        <name>Fe</name>
        <dbReference type="ChEBI" id="CHEBI:18248"/>
    </ligandPart>
</feature>
<dbReference type="OrthoDB" id="9795814at2"/>
<keyword evidence="1" id="KW-0813">Transport</keyword>
<accession>A0A3D8L356</accession>
<dbReference type="CDD" id="cd00454">
    <property type="entry name" value="TrHb1_N"/>
    <property type="match status" value="1"/>
</dbReference>
<protein>
    <submittedName>
        <fullName evidence="6">Group 1 truncated hemoglobin</fullName>
    </submittedName>
</protein>
<dbReference type="InterPro" id="IPR012292">
    <property type="entry name" value="Globin/Proto"/>
</dbReference>
<dbReference type="InterPro" id="IPR001486">
    <property type="entry name" value="Hemoglobin_trunc"/>
</dbReference>
<evidence type="ECO:0000256" key="1">
    <source>
        <dbReference type="ARBA" id="ARBA00022448"/>
    </source>
</evidence>